<feature type="compositionally biased region" description="Acidic residues" evidence="3">
    <location>
        <begin position="264"/>
        <end position="280"/>
    </location>
</feature>
<feature type="compositionally biased region" description="Acidic residues" evidence="3">
    <location>
        <begin position="527"/>
        <end position="540"/>
    </location>
</feature>
<evidence type="ECO:0000256" key="3">
    <source>
        <dbReference type="SAM" id="MobiDB-lite"/>
    </source>
</evidence>
<dbReference type="SMART" id="SM00326">
    <property type="entry name" value="SH3"/>
    <property type="match status" value="1"/>
</dbReference>
<feature type="region of interest" description="Disordered" evidence="3">
    <location>
        <begin position="519"/>
        <end position="542"/>
    </location>
</feature>
<evidence type="ECO:0000313" key="5">
    <source>
        <dbReference type="EMBL" id="KAJ4387899.1"/>
    </source>
</evidence>
<evidence type="ECO:0000256" key="2">
    <source>
        <dbReference type="PROSITE-ProRule" id="PRU00192"/>
    </source>
</evidence>
<dbReference type="InterPro" id="IPR036028">
    <property type="entry name" value="SH3-like_dom_sf"/>
</dbReference>
<comment type="caution">
    <text evidence="5">The sequence shown here is derived from an EMBL/GenBank/DDBJ whole genome shotgun (WGS) entry which is preliminary data.</text>
</comment>
<feature type="region of interest" description="Disordered" evidence="3">
    <location>
        <begin position="261"/>
        <end position="281"/>
    </location>
</feature>
<organism evidence="5 6">
    <name type="scientific">Gnomoniopsis smithogilvyi</name>
    <dbReference type="NCBI Taxonomy" id="1191159"/>
    <lineage>
        <taxon>Eukaryota</taxon>
        <taxon>Fungi</taxon>
        <taxon>Dikarya</taxon>
        <taxon>Ascomycota</taxon>
        <taxon>Pezizomycotina</taxon>
        <taxon>Sordariomycetes</taxon>
        <taxon>Sordariomycetidae</taxon>
        <taxon>Diaporthales</taxon>
        <taxon>Gnomoniaceae</taxon>
        <taxon>Gnomoniopsis</taxon>
    </lineage>
</organism>
<dbReference type="PROSITE" id="PS50002">
    <property type="entry name" value="SH3"/>
    <property type="match status" value="1"/>
</dbReference>
<dbReference type="SUPFAM" id="SSF50044">
    <property type="entry name" value="SH3-domain"/>
    <property type="match status" value="1"/>
</dbReference>
<feature type="domain" description="SH3" evidence="4">
    <location>
        <begin position="542"/>
        <end position="604"/>
    </location>
</feature>
<keyword evidence="6" id="KW-1185">Reference proteome</keyword>
<feature type="region of interest" description="Disordered" evidence="3">
    <location>
        <begin position="611"/>
        <end position="675"/>
    </location>
</feature>
<dbReference type="EMBL" id="JAPEVB010000005">
    <property type="protein sequence ID" value="KAJ4387899.1"/>
    <property type="molecule type" value="Genomic_DNA"/>
</dbReference>
<reference evidence="5" key="1">
    <citation type="submission" date="2022-10" db="EMBL/GenBank/DDBJ databases">
        <title>Tapping the CABI collections for fungal endophytes: first genome assemblies for Collariella, Neodidymelliopsis, Ascochyta clinopodiicola, Didymella pomorum, Didymosphaeria variabile, Neocosmospora piperis and Neocucurbitaria cava.</title>
        <authorList>
            <person name="Hill R."/>
        </authorList>
    </citation>
    <scope>NUCLEOTIDE SEQUENCE</scope>
    <source>
        <strain evidence="5">IMI 355082</strain>
    </source>
</reference>
<keyword evidence="1 2" id="KW-0728">SH3 domain</keyword>
<dbReference type="Proteomes" id="UP001140453">
    <property type="component" value="Unassembled WGS sequence"/>
</dbReference>
<feature type="compositionally biased region" description="Basic and acidic residues" evidence="3">
    <location>
        <begin position="616"/>
        <end position="630"/>
    </location>
</feature>
<protein>
    <recommendedName>
        <fullName evidence="4">SH3 domain-containing protein</fullName>
    </recommendedName>
</protein>
<proteinExistence type="predicted"/>
<dbReference type="Pfam" id="PF00018">
    <property type="entry name" value="SH3_1"/>
    <property type="match status" value="1"/>
</dbReference>
<feature type="region of interest" description="Disordered" evidence="3">
    <location>
        <begin position="1"/>
        <end position="70"/>
    </location>
</feature>
<dbReference type="Gene3D" id="2.30.30.40">
    <property type="entry name" value="SH3 Domains"/>
    <property type="match status" value="1"/>
</dbReference>
<dbReference type="AlphaFoldDB" id="A0A9W8YN53"/>
<dbReference type="OrthoDB" id="5865767at2759"/>
<accession>A0A9W8YN53</accession>
<sequence length="675" mass="73823">MSMEATTQTACVTNDKDPDEIAQHSQSASCSLPPLKPVALCDRPNDSGYGSAVSGTPDQKTSESSSTKRGRFPVAVHEGLYISRAPMDSATHQRLEYVQKEITKLLPKVIRAVPGKQKSIAIRPAMLGKSPDHADAVPYMVVFCSGNVLPTVRDFFRESEVVSLCNAPDDDGTPSFRVLVTTQLRPRGATPDITVQCEDDNNYYDIRRTYCGMPIRVTDGERSCNATFGGMVKVTKAFGEFKLYGLTAGHVTRDFKDGSHESEIGLEDSESSDGVTEGDGDLPGPWMFLEQHVLGRVISPNRPVQYQNKPYLDWALFELDTYQPNQLAAHSLDFPGGEIYLSSAVDCSQRELRVAMISGSQGVKHGTLSMIRASVLLGPGESFTDAYTMSLDDSEVEYGDSGSWVVAESCLGVYGHVIADDVFGDAYVIPMPDILDDIRQFLGASSVGLPSAPDIIAKRWPGTPSHAFDRSSVMPCNSLEDMMYTRSFSLSSSISDLGFGLDELSAFCFGSAGKSPTFEALTLDSPPPDDDDDDDDDDNNNDLRCKAVAMSDFDPRDEKHKLRLTCGQIVWISHRHGKGWLVAENINTQESGLVPEKHVCFVRDMKLDDGASPQIEEGKGAEDKIAEHPMRRTTSHFNDSGYSSKSSSPTYTLVPKENPKRAGSFFGSLRDKFPK</sequence>
<feature type="compositionally biased region" description="Polar residues" evidence="3">
    <location>
        <begin position="53"/>
        <end position="67"/>
    </location>
</feature>
<evidence type="ECO:0000313" key="6">
    <source>
        <dbReference type="Proteomes" id="UP001140453"/>
    </source>
</evidence>
<evidence type="ECO:0000259" key="4">
    <source>
        <dbReference type="PROSITE" id="PS50002"/>
    </source>
</evidence>
<dbReference type="InterPro" id="IPR001452">
    <property type="entry name" value="SH3_domain"/>
</dbReference>
<evidence type="ECO:0000256" key="1">
    <source>
        <dbReference type="ARBA" id="ARBA00022443"/>
    </source>
</evidence>
<feature type="compositionally biased region" description="Polar residues" evidence="3">
    <location>
        <begin position="1"/>
        <end position="12"/>
    </location>
</feature>
<name>A0A9W8YN53_9PEZI</name>
<gene>
    <name evidence="5" type="ORF">N0V93_008502</name>
</gene>